<organism evidence="3 4">
    <name type="scientific">Phormidesmis priestleyi ULC007</name>
    <dbReference type="NCBI Taxonomy" id="1920490"/>
    <lineage>
        <taxon>Bacteria</taxon>
        <taxon>Bacillati</taxon>
        <taxon>Cyanobacteriota</taxon>
        <taxon>Cyanophyceae</taxon>
        <taxon>Leptolyngbyales</taxon>
        <taxon>Leptolyngbyaceae</taxon>
        <taxon>Phormidesmis</taxon>
    </lineage>
</organism>
<dbReference type="GO" id="GO:0016740">
    <property type="term" value="F:transferase activity"/>
    <property type="evidence" value="ECO:0007669"/>
    <property type="project" value="UniProtKB-KW"/>
</dbReference>
<feature type="domain" description="Glycosyltransferase 2-like" evidence="2">
    <location>
        <begin position="47"/>
        <end position="224"/>
    </location>
</feature>
<feature type="transmembrane region" description="Helical" evidence="1">
    <location>
        <begin position="322"/>
        <end position="341"/>
    </location>
</feature>
<comment type="caution">
    <text evidence="3">The sequence shown here is derived from an EMBL/GenBank/DDBJ whole genome shotgun (WGS) entry which is preliminary data.</text>
</comment>
<proteinExistence type="predicted"/>
<dbReference type="EMBL" id="PVWG01000004">
    <property type="protein sequence ID" value="PSB20812.1"/>
    <property type="molecule type" value="Genomic_DNA"/>
</dbReference>
<gene>
    <name evidence="3" type="ORF">C7B65_05210</name>
</gene>
<evidence type="ECO:0000259" key="2">
    <source>
        <dbReference type="Pfam" id="PF00535"/>
    </source>
</evidence>
<dbReference type="InterPro" id="IPR017832">
    <property type="entry name" value="Glyco_trans_2_hopen-assoc_HpnB"/>
</dbReference>
<dbReference type="NCBIfam" id="TIGR03469">
    <property type="entry name" value="HpnB"/>
    <property type="match status" value="1"/>
</dbReference>
<feature type="transmembrane region" description="Helical" evidence="1">
    <location>
        <begin position="348"/>
        <end position="366"/>
    </location>
</feature>
<reference evidence="3 4" key="1">
    <citation type="submission" date="2018-02" db="EMBL/GenBank/DDBJ databases">
        <authorList>
            <person name="Cohen D.B."/>
            <person name="Kent A.D."/>
        </authorList>
    </citation>
    <scope>NUCLEOTIDE SEQUENCE [LARGE SCALE GENOMIC DNA]</scope>
    <source>
        <strain evidence="3 4">ULC007</strain>
    </source>
</reference>
<dbReference type="OrthoDB" id="9806525at2"/>
<dbReference type="InterPro" id="IPR029044">
    <property type="entry name" value="Nucleotide-diphossugar_trans"/>
</dbReference>
<feature type="transmembrane region" description="Helical" evidence="1">
    <location>
        <begin position="6"/>
        <end position="22"/>
    </location>
</feature>
<keyword evidence="3" id="KW-0808">Transferase</keyword>
<protein>
    <submittedName>
        <fullName evidence="3">Glycosyl transferase family 2</fullName>
    </submittedName>
</protein>
<keyword evidence="1" id="KW-0812">Transmembrane</keyword>
<name>A0A2T1DK08_9CYAN</name>
<dbReference type="STRING" id="1920490.GCA_001895925_03424"/>
<sequence length="394" mass="44345">MSEIFAGLALLSLTIWIYLFCFRGQFWRTDQRLSAQSLPFDQYPSVCVIIPARNEADLLPVTLRSLLTQDYPGVLNLFLVDDHSTDRTAEIARETAETLGKSDQLHILSAALLPPGWTGKLWALDQGVQKAMTLEPDYFLLTDADIEHDRANLSQLVAKAVEDDRELVSLMVRLRCQSVWEKLLIPAFVFFFEKLYPFRWVNEPGNAIAGAAGGCSLIRRETLTRIGGIQAIRQALIDDCALAEAIKSSGSRRIWLGLSDSTRSLRPYDSLETIWTMVARSAFTQLNYSPLLLVGTVFGMSLIYLVPPVGFVFGLFAGQWSIALPSFLAYLLMSLAYFPIIRFYRCSFWLAGCLPAIAFLYTLMTIDSARRHWQGKGGAWKGRVYEEIKSEIKN</sequence>
<dbReference type="PANTHER" id="PTHR43646">
    <property type="entry name" value="GLYCOSYLTRANSFERASE"/>
    <property type="match status" value="1"/>
</dbReference>
<dbReference type="PANTHER" id="PTHR43646:SF3">
    <property type="entry name" value="SLR1566 PROTEIN"/>
    <property type="match status" value="1"/>
</dbReference>
<evidence type="ECO:0000256" key="1">
    <source>
        <dbReference type="SAM" id="Phobius"/>
    </source>
</evidence>
<feature type="transmembrane region" description="Helical" evidence="1">
    <location>
        <begin position="291"/>
        <end position="316"/>
    </location>
</feature>
<reference evidence="3 4" key="2">
    <citation type="submission" date="2018-03" db="EMBL/GenBank/DDBJ databases">
        <title>The ancient ancestry and fast evolution of plastids.</title>
        <authorList>
            <person name="Moore K.R."/>
            <person name="Magnabosco C."/>
            <person name="Momper L."/>
            <person name="Gold D.A."/>
            <person name="Bosak T."/>
            <person name="Fournier G.P."/>
        </authorList>
    </citation>
    <scope>NUCLEOTIDE SEQUENCE [LARGE SCALE GENOMIC DNA]</scope>
    <source>
        <strain evidence="3 4">ULC007</strain>
    </source>
</reference>
<dbReference type="SUPFAM" id="SSF53448">
    <property type="entry name" value="Nucleotide-diphospho-sugar transferases"/>
    <property type="match status" value="1"/>
</dbReference>
<accession>A0A2T1DK08</accession>
<dbReference type="InterPro" id="IPR001173">
    <property type="entry name" value="Glyco_trans_2-like"/>
</dbReference>
<evidence type="ECO:0000313" key="3">
    <source>
        <dbReference type="EMBL" id="PSB20812.1"/>
    </source>
</evidence>
<keyword evidence="1" id="KW-1133">Transmembrane helix</keyword>
<keyword evidence="4" id="KW-1185">Reference proteome</keyword>
<dbReference type="RefSeq" id="WP_073070532.1">
    <property type="nucleotide sequence ID" value="NZ_MPPI01000008.1"/>
</dbReference>
<dbReference type="Gene3D" id="3.90.550.10">
    <property type="entry name" value="Spore Coat Polysaccharide Biosynthesis Protein SpsA, Chain A"/>
    <property type="match status" value="1"/>
</dbReference>
<dbReference type="Proteomes" id="UP000238634">
    <property type="component" value="Unassembled WGS sequence"/>
</dbReference>
<dbReference type="AlphaFoldDB" id="A0A2T1DK08"/>
<evidence type="ECO:0000313" key="4">
    <source>
        <dbReference type="Proteomes" id="UP000238634"/>
    </source>
</evidence>
<dbReference type="Pfam" id="PF00535">
    <property type="entry name" value="Glycos_transf_2"/>
    <property type="match status" value="1"/>
</dbReference>
<keyword evidence="1" id="KW-0472">Membrane</keyword>